<protein>
    <submittedName>
        <fullName evidence="1">Uncharacterized protein</fullName>
    </submittedName>
</protein>
<accession>A0AAV9ZZR0</accession>
<evidence type="ECO:0000313" key="1">
    <source>
        <dbReference type="EMBL" id="KAK6996161.1"/>
    </source>
</evidence>
<dbReference type="Proteomes" id="UP001362999">
    <property type="component" value="Unassembled WGS sequence"/>
</dbReference>
<sequence>MAMDCNESMVTVLYSIAPNPTPTQLFSIIRPRLRRIKLTPKHRADVTPAPILRPASIARNPGLKFDTNRENS</sequence>
<reference evidence="1 2" key="1">
    <citation type="journal article" date="2024" name="J Genomics">
        <title>Draft genome sequencing and assembly of Favolaschia claudopus CIRM-BRFM 2984 isolated from oak limbs.</title>
        <authorList>
            <person name="Navarro D."/>
            <person name="Drula E."/>
            <person name="Chaduli D."/>
            <person name="Cazenave R."/>
            <person name="Ahrendt S."/>
            <person name="Wang J."/>
            <person name="Lipzen A."/>
            <person name="Daum C."/>
            <person name="Barry K."/>
            <person name="Grigoriev I.V."/>
            <person name="Favel A."/>
            <person name="Rosso M.N."/>
            <person name="Martin F."/>
        </authorList>
    </citation>
    <scope>NUCLEOTIDE SEQUENCE [LARGE SCALE GENOMIC DNA]</scope>
    <source>
        <strain evidence="1 2">CIRM-BRFM 2984</strain>
    </source>
</reference>
<dbReference type="AlphaFoldDB" id="A0AAV9ZZR0"/>
<gene>
    <name evidence="1" type="ORF">R3P38DRAFT_3287875</name>
</gene>
<name>A0AAV9ZZR0_9AGAR</name>
<proteinExistence type="predicted"/>
<keyword evidence="2" id="KW-1185">Reference proteome</keyword>
<evidence type="ECO:0000313" key="2">
    <source>
        <dbReference type="Proteomes" id="UP001362999"/>
    </source>
</evidence>
<dbReference type="EMBL" id="JAWWNJ010000099">
    <property type="protein sequence ID" value="KAK6996161.1"/>
    <property type="molecule type" value="Genomic_DNA"/>
</dbReference>
<organism evidence="1 2">
    <name type="scientific">Favolaschia claudopus</name>
    <dbReference type="NCBI Taxonomy" id="2862362"/>
    <lineage>
        <taxon>Eukaryota</taxon>
        <taxon>Fungi</taxon>
        <taxon>Dikarya</taxon>
        <taxon>Basidiomycota</taxon>
        <taxon>Agaricomycotina</taxon>
        <taxon>Agaricomycetes</taxon>
        <taxon>Agaricomycetidae</taxon>
        <taxon>Agaricales</taxon>
        <taxon>Marasmiineae</taxon>
        <taxon>Mycenaceae</taxon>
        <taxon>Favolaschia</taxon>
    </lineage>
</organism>
<comment type="caution">
    <text evidence="1">The sequence shown here is derived from an EMBL/GenBank/DDBJ whole genome shotgun (WGS) entry which is preliminary data.</text>
</comment>